<dbReference type="EC" id="2.3.1.31" evidence="2"/>
<dbReference type="InterPro" id="IPR000073">
    <property type="entry name" value="AB_hydrolase_1"/>
</dbReference>
<feature type="binding site" evidence="2">
    <location>
        <position position="343"/>
    </location>
    <ligand>
        <name>substrate</name>
    </ligand>
</feature>
<protein>
    <recommendedName>
        <fullName evidence="2">Homoserine O-acetyltransferase</fullName>
        <shortName evidence="2">HAT</shortName>
        <ecNumber evidence="2">2.3.1.31</ecNumber>
    </recommendedName>
    <alternativeName>
        <fullName evidence="2">Homoserine transacetylase</fullName>
        <shortName evidence="2">HTA</shortName>
    </alternativeName>
</protein>
<keyword evidence="5" id="KW-1185">Reference proteome</keyword>
<dbReference type="PANTHER" id="PTHR32268:SF11">
    <property type="entry name" value="HOMOSERINE O-ACETYLTRANSFERASE"/>
    <property type="match status" value="1"/>
</dbReference>
<comment type="similarity">
    <text evidence="2">Belongs to the AB hydrolase superfamily. MetX family.</text>
</comment>
<evidence type="ECO:0000313" key="4">
    <source>
        <dbReference type="EMBL" id="MBW5421428.1"/>
    </source>
</evidence>
<gene>
    <name evidence="2" type="primary">metXA</name>
    <name evidence="4" type="ORF">GKQ77_07580</name>
</gene>
<keyword evidence="2" id="KW-0486">Methionine biosynthesis</keyword>
<evidence type="ECO:0000259" key="3">
    <source>
        <dbReference type="Pfam" id="PF00561"/>
    </source>
</evidence>
<dbReference type="SUPFAM" id="SSF53474">
    <property type="entry name" value="alpha/beta-Hydrolases"/>
    <property type="match status" value="1"/>
</dbReference>
<dbReference type="Pfam" id="PF00561">
    <property type="entry name" value="Abhydrolase_1"/>
    <property type="match status" value="1"/>
</dbReference>
<comment type="function">
    <text evidence="2">Transfers an acetyl group from acetyl-CoA to L-homoserine, forming acetyl-L-homoserine.</text>
</comment>
<feature type="domain" description="AB hydrolase-1" evidence="3">
    <location>
        <begin position="41"/>
        <end position="347"/>
    </location>
</feature>
<evidence type="ECO:0000256" key="2">
    <source>
        <dbReference type="HAMAP-Rule" id="MF_00296"/>
    </source>
</evidence>
<dbReference type="Proteomes" id="UP001197114">
    <property type="component" value="Unassembled WGS sequence"/>
</dbReference>
<comment type="caution">
    <text evidence="4">The sequence shown here is derived from an EMBL/GenBank/DDBJ whole genome shotgun (WGS) entry which is preliminary data.</text>
</comment>
<dbReference type="InterPro" id="IPR008220">
    <property type="entry name" value="HAT_MetX-like"/>
</dbReference>
<dbReference type="HAMAP" id="MF_00296">
    <property type="entry name" value="MetX_acyltransf"/>
    <property type="match status" value="1"/>
</dbReference>
<comment type="subcellular location">
    <subcellularLocation>
        <location evidence="2">Cytoplasm</location>
    </subcellularLocation>
</comment>
<keyword evidence="1 2" id="KW-0808">Transferase</keyword>
<dbReference type="NCBIfam" id="TIGR01392">
    <property type="entry name" value="homoserO_Ac_trn"/>
    <property type="match status" value="1"/>
</dbReference>
<feature type="active site" evidence="2">
    <location>
        <position position="307"/>
    </location>
</feature>
<dbReference type="Gene3D" id="1.10.1740.110">
    <property type="match status" value="1"/>
</dbReference>
<dbReference type="PANTHER" id="PTHR32268">
    <property type="entry name" value="HOMOSERINE O-ACETYLTRANSFERASE"/>
    <property type="match status" value="1"/>
</dbReference>
<dbReference type="GO" id="GO:0004414">
    <property type="term" value="F:homoserine O-acetyltransferase activity"/>
    <property type="evidence" value="ECO:0007669"/>
    <property type="project" value="UniProtKB-EC"/>
</dbReference>
<keyword evidence="2" id="KW-0963">Cytoplasm</keyword>
<name>A0ABS6YJ08_9ACTN</name>
<comment type="caution">
    <text evidence="2">Lacks conserved residue(s) required for the propagation of feature annotation.</text>
</comment>
<comment type="catalytic activity">
    <reaction evidence="2">
        <text>L-homoserine + acetyl-CoA = O-acetyl-L-homoserine + CoA</text>
        <dbReference type="Rhea" id="RHEA:13701"/>
        <dbReference type="ChEBI" id="CHEBI:57287"/>
        <dbReference type="ChEBI" id="CHEBI:57288"/>
        <dbReference type="ChEBI" id="CHEBI:57476"/>
        <dbReference type="ChEBI" id="CHEBI:57716"/>
        <dbReference type="EC" id="2.3.1.31"/>
    </reaction>
</comment>
<evidence type="ECO:0000313" key="5">
    <source>
        <dbReference type="Proteomes" id="UP001197114"/>
    </source>
</evidence>
<comment type="subunit">
    <text evidence="2">Homodimer.</text>
</comment>
<feature type="active site" evidence="2">
    <location>
        <position position="342"/>
    </location>
</feature>
<proteinExistence type="inferred from homology"/>
<dbReference type="Gene3D" id="3.40.50.1820">
    <property type="entry name" value="alpha/beta hydrolase"/>
    <property type="match status" value="1"/>
</dbReference>
<feature type="binding site" evidence="2">
    <location>
        <position position="215"/>
    </location>
    <ligand>
        <name>substrate</name>
    </ligand>
</feature>
<dbReference type="NCBIfam" id="NF001209">
    <property type="entry name" value="PRK00175.1"/>
    <property type="match status" value="1"/>
</dbReference>
<sequence>MKIATLFTPEYPLVLESGRSLSHVQVAYEEYGTPSRHRDNTVFVCHALTGDSHPARHDPDDIPGWWDVMVGPGRPIDTDTFHVVSANVLGGCAGTTGPLSPGETGRPLGPDFPEVTVADMVTVHRALLAHLGIERLYSVVGGSLGGMQALEWLLRHPGDARRFVLIGTAAGLTTDGLAAHAISRAAIRSDPCFDGGRYVDDLIGPGPRDGLGIARMVAHLTYMSPESLESKFGRAVQPGREPTGPAHGRYAIERYLEHQARKFVDRFDANSYLHLTTAMDRFTAFERPHAIAPENDPAVHVFSFASDRLFGQEVTNALLAQLTATGLTTVTHHRDTTSPAGHDAFLLNVPGYLREMRAVLAEPSAV</sequence>
<accession>A0ABS6YJ08</accession>
<reference evidence="4 5" key="1">
    <citation type="submission" date="2019-11" db="EMBL/GenBank/DDBJ databases">
        <authorList>
            <person name="Ay H."/>
        </authorList>
    </citation>
    <scope>NUCLEOTIDE SEQUENCE [LARGE SCALE GENOMIC DNA]</scope>
    <source>
        <strain evidence="4 5">BG9H</strain>
    </source>
</reference>
<comment type="pathway">
    <text evidence="2">Amino-acid biosynthesis; L-methionine biosynthesis via de novo pathway; O-acetyl-L-homoserine from L-homoserine: step 1/1.</text>
</comment>
<evidence type="ECO:0000256" key="1">
    <source>
        <dbReference type="ARBA" id="ARBA00022679"/>
    </source>
</evidence>
<feature type="active site" description="Nucleophile" evidence="2">
    <location>
        <position position="143"/>
    </location>
</feature>
<keyword evidence="2 4" id="KW-0012">Acyltransferase</keyword>
<organism evidence="4 5">
    <name type="scientific">Streptomyces anatolicus</name>
    <dbReference type="NCBI Taxonomy" id="2675858"/>
    <lineage>
        <taxon>Bacteria</taxon>
        <taxon>Bacillati</taxon>
        <taxon>Actinomycetota</taxon>
        <taxon>Actinomycetes</taxon>
        <taxon>Kitasatosporales</taxon>
        <taxon>Streptomycetaceae</taxon>
        <taxon>Streptomyces</taxon>
    </lineage>
</organism>
<keyword evidence="2" id="KW-0028">Amino-acid biosynthesis</keyword>
<dbReference type="InterPro" id="IPR029058">
    <property type="entry name" value="AB_hydrolase_fold"/>
</dbReference>
<dbReference type="EMBL" id="WMBF01000047">
    <property type="protein sequence ID" value="MBW5421428.1"/>
    <property type="molecule type" value="Genomic_DNA"/>
</dbReference>
<dbReference type="PIRSF" id="PIRSF000443">
    <property type="entry name" value="Homoser_Ac_trans"/>
    <property type="match status" value="1"/>
</dbReference>